<dbReference type="AlphaFoldDB" id="A0A1R3L5C3"/>
<keyword evidence="3" id="KW-1185">Reference proteome</keyword>
<feature type="compositionally biased region" description="Basic and acidic residues" evidence="1">
    <location>
        <begin position="1"/>
        <end position="12"/>
    </location>
</feature>
<dbReference type="Proteomes" id="UP000243459">
    <property type="component" value="Unassembled WGS sequence"/>
</dbReference>
<gene>
    <name evidence="2" type="ORF">A4U43_UnF11070</name>
</gene>
<protein>
    <submittedName>
        <fullName evidence="2">Uncharacterized protein</fullName>
    </submittedName>
</protein>
<feature type="compositionally biased region" description="Gly residues" evidence="1">
    <location>
        <begin position="24"/>
        <end position="42"/>
    </location>
</feature>
<evidence type="ECO:0000256" key="1">
    <source>
        <dbReference type="SAM" id="MobiDB-lite"/>
    </source>
</evidence>
<proteinExistence type="predicted"/>
<evidence type="ECO:0000313" key="2">
    <source>
        <dbReference type="EMBL" id="ONK54813.1"/>
    </source>
</evidence>
<dbReference type="Gramene" id="ONK54813">
    <property type="protein sequence ID" value="ONK54813"/>
    <property type="gene ID" value="A4U43_UnF11070"/>
</dbReference>
<feature type="region of interest" description="Disordered" evidence="1">
    <location>
        <begin position="1"/>
        <end position="43"/>
    </location>
</feature>
<name>A0A1R3L5C3_ASPOF</name>
<organism evidence="2 3">
    <name type="scientific">Asparagus officinalis</name>
    <name type="common">Garden asparagus</name>
    <dbReference type="NCBI Taxonomy" id="4686"/>
    <lineage>
        <taxon>Eukaryota</taxon>
        <taxon>Viridiplantae</taxon>
        <taxon>Streptophyta</taxon>
        <taxon>Embryophyta</taxon>
        <taxon>Tracheophyta</taxon>
        <taxon>Spermatophyta</taxon>
        <taxon>Magnoliopsida</taxon>
        <taxon>Liliopsida</taxon>
        <taxon>Asparagales</taxon>
        <taxon>Asparagaceae</taxon>
        <taxon>Asparagoideae</taxon>
        <taxon>Asparagus</taxon>
    </lineage>
</organism>
<evidence type="ECO:0000313" key="3">
    <source>
        <dbReference type="Proteomes" id="UP000243459"/>
    </source>
</evidence>
<dbReference type="EMBL" id="KV864127">
    <property type="protein sequence ID" value="ONK54813.1"/>
    <property type="molecule type" value="Genomic_DNA"/>
</dbReference>
<sequence>MADQIRREKRGSDGCGAEQTGRRLGVGRGDGGATVGCSGGGRSKPWVVEQRLLRPAKVGWLVSRSGGWASIAGLRAATACCRRRRQRRGRGRGDEVRGHRRRLARVWVSGKLDGRRRAGRRDGRRAGRPSGSEET</sequence>
<accession>A0A1R3L5C3</accession>
<feature type="region of interest" description="Disordered" evidence="1">
    <location>
        <begin position="107"/>
        <end position="135"/>
    </location>
</feature>
<feature type="compositionally biased region" description="Basic and acidic residues" evidence="1">
    <location>
        <begin position="112"/>
        <end position="125"/>
    </location>
</feature>
<reference evidence="3" key="1">
    <citation type="journal article" date="2017" name="Nat. Commun.">
        <title>The asparagus genome sheds light on the origin and evolution of a young Y chromosome.</title>
        <authorList>
            <person name="Harkess A."/>
            <person name="Zhou J."/>
            <person name="Xu C."/>
            <person name="Bowers J.E."/>
            <person name="Van der Hulst R."/>
            <person name="Ayyampalayam S."/>
            <person name="Mercati F."/>
            <person name="Riccardi P."/>
            <person name="McKain M.R."/>
            <person name="Kakrana A."/>
            <person name="Tang H."/>
            <person name="Ray J."/>
            <person name="Groenendijk J."/>
            <person name="Arikit S."/>
            <person name="Mathioni S.M."/>
            <person name="Nakano M."/>
            <person name="Shan H."/>
            <person name="Telgmann-Rauber A."/>
            <person name="Kanno A."/>
            <person name="Yue Z."/>
            <person name="Chen H."/>
            <person name="Li W."/>
            <person name="Chen Y."/>
            <person name="Xu X."/>
            <person name="Zhang Y."/>
            <person name="Luo S."/>
            <person name="Chen H."/>
            <person name="Gao J."/>
            <person name="Mao Z."/>
            <person name="Pires J.C."/>
            <person name="Luo M."/>
            <person name="Kudrna D."/>
            <person name="Wing R.A."/>
            <person name="Meyers B.C."/>
            <person name="Yi K."/>
            <person name="Kong H."/>
            <person name="Lavrijsen P."/>
            <person name="Sunseri F."/>
            <person name="Falavigna A."/>
            <person name="Ye Y."/>
            <person name="Leebens-Mack J.H."/>
            <person name="Chen G."/>
        </authorList>
    </citation>
    <scope>NUCLEOTIDE SEQUENCE [LARGE SCALE GENOMIC DNA]</scope>
    <source>
        <strain evidence="3">cv. DH0086</strain>
    </source>
</reference>